<dbReference type="Proteomes" id="UP000321927">
    <property type="component" value="Unassembled WGS sequence"/>
</dbReference>
<accession>A0A2W7R521</accession>
<evidence type="ECO:0000313" key="4">
    <source>
        <dbReference type="Proteomes" id="UP000321927"/>
    </source>
</evidence>
<dbReference type="RefSeq" id="WP_086501606.1">
    <property type="nucleotide sequence ID" value="NZ_MSSV01000009.1"/>
</dbReference>
<reference evidence="2 4" key="2">
    <citation type="submission" date="2019-08" db="EMBL/GenBank/DDBJ databases">
        <title>Genome of Algoriphagus ratkowskyi IC026.</title>
        <authorList>
            <person name="Bowman J.P."/>
        </authorList>
    </citation>
    <scope>NUCLEOTIDE SEQUENCE [LARGE SCALE GENOMIC DNA]</scope>
    <source>
        <strain evidence="2 4">IC026</strain>
    </source>
</reference>
<keyword evidence="4" id="KW-1185">Reference proteome</keyword>
<dbReference type="Proteomes" id="UP000249115">
    <property type="component" value="Unassembled WGS sequence"/>
</dbReference>
<evidence type="ECO:0000313" key="1">
    <source>
        <dbReference type="EMBL" id="PZX55918.1"/>
    </source>
</evidence>
<dbReference type="EMBL" id="VORV01000008">
    <property type="protein sequence ID" value="TXD77262.1"/>
    <property type="molecule type" value="Genomic_DNA"/>
</dbReference>
<gene>
    <name evidence="2" type="ORF">ESW18_13295</name>
    <name evidence="1" type="ORF">LV84_02280</name>
</gene>
<organism evidence="1 3">
    <name type="scientific">Algoriphagus ratkowskyi</name>
    <dbReference type="NCBI Taxonomy" id="57028"/>
    <lineage>
        <taxon>Bacteria</taxon>
        <taxon>Pseudomonadati</taxon>
        <taxon>Bacteroidota</taxon>
        <taxon>Cytophagia</taxon>
        <taxon>Cytophagales</taxon>
        <taxon>Cyclobacteriaceae</taxon>
        <taxon>Algoriphagus</taxon>
    </lineage>
</organism>
<evidence type="ECO:0000313" key="3">
    <source>
        <dbReference type="Proteomes" id="UP000249115"/>
    </source>
</evidence>
<proteinExistence type="predicted"/>
<name>A0A2W7R521_9BACT</name>
<sequence length="60" mass="7020">MNLTEQQIIDINDGHVGRARMVIAFQESRGKLHHIVNDQHDVYLLNGITKEDLKYNPSWF</sequence>
<protein>
    <submittedName>
        <fullName evidence="1">Uncharacterized protein</fullName>
    </submittedName>
</protein>
<dbReference type="EMBL" id="QKZU01000008">
    <property type="protein sequence ID" value="PZX55918.1"/>
    <property type="molecule type" value="Genomic_DNA"/>
</dbReference>
<reference evidence="1 3" key="1">
    <citation type="submission" date="2018-06" db="EMBL/GenBank/DDBJ databases">
        <title>Genomic Encyclopedia of Archaeal and Bacterial Type Strains, Phase II (KMG-II): from individual species to whole genera.</title>
        <authorList>
            <person name="Goeker M."/>
        </authorList>
    </citation>
    <scope>NUCLEOTIDE SEQUENCE [LARGE SCALE GENOMIC DNA]</scope>
    <source>
        <strain evidence="1 3">DSM 22686</strain>
    </source>
</reference>
<evidence type="ECO:0000313" key="2">
    <source>
        <dbReference type="EMBL" id="TXD77262.1"/>
    </source>
</evidence>
<dbReference type="AlphaFoldDB" id="A0A2W7R521"/>
<comment type="caution">
    <text evidence="1">The sequence shown here is derived from an EMBL/GenBank/DDBJ whole genome shotgun (WGS) entry which is preliminary data.</text>
</comment>